<evidence type="ECO:0000256" key="1">
    <source>
        <dbReference type="ARBA" id="ARBA00001962"/>
    </source>
</evidence>
<name>F2JPT0_CELLD</name>
<dbReference type="PANTHER" id="PTHR32145">
    <property type="entry name" value="DIFLAVIN FLAVOPROTEIN A 2-RELATED"/>
    <property type="match status" value="1"/>
</dbReference>
<dbReference type="InterPro" id="IPR008254">
    <property type="entry name" value="Flavodoxin/NO_synth"/>
</dbReference>
<comment type="similarity">
    <text evidence="2">In the N-terminal section; belongs to the zinc metallo-hydrolase group 3 family.</text>
</comment>
<dbReference type="Pfam" id="PF00258">
    <property type="entry name" value="Flavodoxin_1"/>
    <property type="match status" value="1"/>
</dbReference>
<dbReference type="Gene3D" id="3.40.50.360">
    <property type="match status" value="1"/>
</dbReference>
<dbReference type="InterPro" id="IPR045761">
    <property type="entry name" value="ODP_dom"/>
</dbReference>
<dbReference type="STRING" id="642492.Clole_2026"/>
<keyword evidence="5" id="KW-0408">Iron</keyword>
<dbReference type="AlphaFoldDB" id="F2JPT0"/>
<gene>
    <name evidence="7" type="ordered locus">Clole_2026</name>
</gene>
<dbReference type="PANTHER" id="PTHR32145:SF11">
    <property type="entry name" value="DIFLAVIN FLAVOPROTEIN A 2-RELATED"/>
    <property type="match status" value="1"/>
</dbReference>
<dbReference type="GO" id="GO:0009055">
    <property type="term" value="F:electron transfer activity"/>
    <property type="evidence" value="ECO:0007669"/>
    <property type="project" value="InterPro"/>
</dbReference>
<dbReference type="EMBL" id="CP002582">
    <property type="protein sequence ID" value="ADZ83740.1"/>
    <property type="molecule type" value="Genomic_DNA"/>
</dbReference>
<dbReference type="RefSeq" id="WP_013657034.1">
    <property type="nucleotide sequence ID" value="NC_015275.1"/>
</dbReference>
<dbReference type="GO" id="GO:0046872">
    <property type="term" value="F:metal ion binding"/>
    <property type="evidence" value="ECO:0007669"/>
    <property type="project" value="InterPro"/>
</dbReference>
<keyword evidence="3" id="KW-0813">Transport</keyword>
<keyword evidence="8" id="KW-1185">Reference proteome</keyword>
<accession>F2JPT0</accession>
<dbReference type="InterPro" id="IPR051285">
    <property type="entry name" value="NADH_oxidoreductase_modular"/>
</dbReference>
<feature type="domain" description="Flavodoxin-like" evidence="6">
    <location>
        <begin position="257"/>
        <end position="397"/>
    </location>
</feature>
<dbReference type="InterPro" id="IPR016440">
    <property type="entry name" value="Rubredoxin-O_OxRdtase"/>
</dbReference>
<dbReference type="GO" id="GO:0016651">
    <property type="term" value="F:oxidoreductase activity, acting on NAD(P)H"/>
    <property type="evidence" value="ECO:0007669"/>
    <property type="project" value="UniProtKB-ARBA"/>
</dbReference>
<dbReference type="Proteomes" id="UP000008467">
    <property type="component" value="Chromosome"/>
</dbReference>
<evidence type="ECO:0000256" key="2">
    <source>
        <dbReference type="ARBA" id="ARBA00007121"/>
    </source>
</evidence>
<evidence type="ECO:0000259" key="6">
    <source>
        <dbReference type="PROSITE" id="PS50902"/>
    </source>
</evidence>
<dbReference type="SUPFAM" id="SSF52218">
    <property type="entry name" value="Flavoproteins"/>
    <property type="match status" value="1"/>
</dbReference>
<dbReference type="CDD" id="cd07709">
    <property type="entry name" value="flavodiiron_proteins_MBL-fold"/>
    <property type="match status" value="1"/>
</dbReference>
<dbReference type="HOGENOM" id="CLU_017490_2_1_9"/>
<dbReference type="eggNOG" id="COG0426">
    <property type="taxonomic scope" value="Bacteria"/>
</dbReference>
<protein>
    <submittedName>
        <fullName evidence="7">Beta-lactamase domain protein</fullName>
    </submittedName>
</protein>
<dbReference type="InterPro" id="IPR036866">
    <property type="entry name" value="RibonucZ/Hydroxyglut_hydro"/>
</dbReference>
<dbReference type="SUPFAM" id="SSF56281">
    <property type="entry name" value="Metallo-hydrolase/oxidoreductase"/>
    <property type="match status" value="1"/>
</dbReference>
<evidence type="ECO:0000313" key="7">
    <source>
        <dbReference type="EMBL" id="ADZ83740.1"/>
    </source>
</evidence>
<dbReference type="PROSITE" id="PS50902">
    <property type="entry name" value="FLAVODOXIN_LIKE"/>
    <property type="match status" value="1"/>
</dbReference>
<evidence type="ECO:0000256" key="3">
    <source>
        <dbReference type="ARBA" id="ARBA00022448"/>
    </source>
</evidence>
<comment type="cofactor">
    <cofactor evidence="1">
        <name>Fe cation</name>
        <dbReference type="ChEBI" id="CHEBI:24875"/>
    </cofactor>
</comment>
<keyword evidence="4" id="KW-0249">Electron transport</keyword>
<reference evidence="7 8" key="1">
    <citation type="journal article" date="2011" name="J. Bacteriol.">
        <title>Complete genome sequence of the cellulose-degrading bacterium Cellulosilyticum lentocellum.</title>
        <authorList>
            <consortium name="US DOE Joint Genome Institute"/>
            <person name="Miller D.A."/>
            <person name="Suen G."/>
            <person name="Bruce D."/>
            <person name="Copeland A."/>
            <person name="Cheng J.F."/>
            <person name="Detter C."/>
            <person name="Goodwin L.A."/>
            <person name="Han C.S."/>
            <person name="Hauser L.J."/>
            <person name="Land M.L."/>
            <person name="Lapidus A."/>
            <person name="Lucas S."/>
            <person name="Meincke L."/>
            <person name="Pitluck S."/>
            <person name="Tapia R."/>
            <person name="Teshima H."/>
            <person name="Woyke T."/>
            <person name="Fox B.G."/>
            <person name="Angert E.R."/>
            <person name="Currie C.R."/>
        </authorList>
    </citation>
    <scope>NUCLEOTIDE SEQUENCE [LARGE SCALE GENOMIC DNA]</scope>
    <source>
        <strain evidence="8">ATCC 49066 / DSM 5427 / NCIMB 11756 / RHM5</strain>
    </source>
</reference>
<dbReference type="Gene3D" id="3.60.15.10">
    <property type="entry name" value="Ribonuclease Z/Hydroxyacylglutathione hydrolase-like"/>
    <property type="match status" value="1"/>
</dbReference>
<dbReference type="GO" id="GO:0010181">
    <property type="term" value="F:FMN binding"/>
    <property type="evidence" value="ECO:0007669"/>
    <property type="project" value="InterPro"/>
</dbReference>
<sequence>MSDILNVTPDFYWVGALDPTLRTFDIVMETEFGTTYNAYLLKGSEGIALFETVKDKCFDKYLEKLKKIVALEDIKYIIVDHTEPDHAGSVAKLLPYTPNATVVGSALAIRFISQIINAPFKSLVVKDGETLSLGNKTIRFLSVPQLHWPDTMYSYIEEDGLLITCDSFGAHYSDERIFKNALETDREADYVSAYKYYFDMIMGPFKPFVLKALDKIKDLSIKFICPGHGMILDETNMQKYLDFYKTWSTPKALSPKIVVAYVSAYGYTKEMAETICKGIDASDYTGEVVLLNLETDSLADAMAHIETAEGLLLGSPTILADALPPIWNVLTSLNPVVHRHLTVGTFGSYGWSGEALPHIQERFKQLKCRIPLQPLACVFKLGETNLQEAFNFGKDFASTLVK</sequence>
<dbReference type="KEGG" id="cle:Clole_2026"/>
<proteinExistence type="inferred from homology"/>
<evidence type="ECO:0000313" key="8">
    <source>
        <dbReference type="Proteomes" id="UP000008467"/>
    </source>
</evidence>
<dbReference type="Pfam" id="PF19583">
    <property type="entry name" value="ODP"/>
    <property type="match status" value="1"/>
</dbReference>
<dbReference type="InterPro" id="IPR001279">
    <property type="entry name" value="Metallo-B-lactamas"/>
</dbReference>
<evidence type="ECO:0000256" key="4">
    <source>
        <dbReference type="ARBA" id="ARBA00022982"/>
    </source>
</evidence>
<organism evidence="7 8">
    <name type="scientific">Cellulosilyticum lentocellum (strain ATCC 49066 / DSM 5427 / NCIMB 11756 / RHM5)</name>
    <name type="common">Clostridium lentocellum</name>
    <dbReference type="NCBI Taxonomy" id="642492"/>
    <lineage>
        <taxon>Bacteria</taxon>
        <taxon>Bacillati</taxon>
        <taxon>Bacillota</taxon>
        <taxon>Clostridia</taxon>
        <taxon>Lachnospirales</taxon>
        <taxon>Cellulosilyticaceae</taxon>
        <taxon>Cellulosilyticum</taxon>
    </lineage>
</organism>
<dbReference type="InterPro" id="IPR029039">
    <property type="entry name" value="Flavoprotein-like_sf"/>
</dbReference>
<dbReference type="PIRSF" id="PIRSF005243">
    <property type="entry name" value="ROO"/>
    <property type="match status" value="1"/>
</dbReference>
<dbReference type="SMART" id="SM00849">
    <property type="entry name" value="Lactamase_B"/>
    <property type="match status" value="1"/>
</dbReference>
<evidence type="ECO:0000256" key="5">
    <source>
        <dbReference type="ARBA" id="ARBA00023004"/>
    </source>
</evidence>